<gene>
    <name evidence="2" type="ORF">TIFTF001_022487</name>
</gene>
<organism evidence="2 3">
    <name type="scientific">Ficus carica</name>
    <name type="common">Common fig</name>
    <dbReference type="NCBI Taxonomy" id="3494"/>
    <lineage>
        <taxon>Eukaryota</taxon>
        <taxon>Viridiplantae</taxon>
        <taxon>Streptophyta</taxon>
        <taxon>Embryophyta</taxon>
        <taxon>Tracheophyta</taxon>
        <taxon>Spermatophyta</taxon>
        <taxon>Magnoliopsida</taxon>
        <taxon>eudicotyledons</taxon>
        <taxon>Gunneridae</taxon>
        <taxon>Pentapetalae</taxon>
        <taxon>rosids</taxon>
        <taxon>fabids</taxon>
        <taxon>Rosales</taxon>
        <taxon>Moraceae</taxon>
        <taxon>Ficeae</taxon>
        <taxon>Ficus</taxon>
    </lineage>
</organism>
<accession>A0AA88AM32</accession>
<feature type="region of interest" description="Disordered" evidence="1">
    <location>
        <begin position="153"/>
        <end position="218"/>
    </location>
</feature>
<feature type="compositionally biased region" description="Acidic residues" evidence="1">
    <location>
        <begin position="153"/>
        <end position="166"/>
    </location>
</feature>
<dbReference type="PANTHER" id="PTHR33318">
    <property type="entry name" value="ASPARTYL/GLUTAMYL-TRNA(ASN/GLN) AMIDOTRANSFERASE SUBUNIT"/>
    <property type="match status" value="1"/>
</dbReference>
<dbReference type="AlphaFoldDB" id="A0AA88AM32"/>
<protein>
    <submittedName>
        <fullName evidence="2">Uncharacterized protein</fullName>
    </submittedName>
</protein>
<feature type="compositionally biased region" description="Low complexity" evidence="1">
    <location>
        <begin position="115"/>
        <end position="124"/>
    </location>
</feature>
<dbReference type="InterPro" id="IPR039300">
    <property type="entry name" value="JASON"/>
</dbReference>
<comment type="caution">
    <text evidence="2">The sequence shown here is derived from an EMBL/GenBank/DDBJ whole genome shotgun (WGS) entry which is preliminary data.</text>
</comment>
<proteinExistence type="predicted"/>
<sequence length="299" mass="33717">MGCFLACFGFPNNKKRRKPAHKVLACNPFERRHGSYEPLESSIPIVRFATAENLDASADFEPKHKPKEQLTSKIRKKVSFNLNVQTYEPISTSYHFLKNEEDEKVEKRREEIEEGSLSTSLSGSGSSNLNYRYQNCRDFYDEEDDIAFEDSDLDDYDLDDIDDNGDGDSGIGSQRESKDGFSELLDGSSMSSEKKDEPVEEKANISSGTDKTDFTHSVLKPVENLTQWRAAKAKTATSKHERKENNLMSRDSLPPFGVGMPSSESLILKERQQHNQAKPLLQEIAVDASLSTWLSSRNS</sequence>
<feature type="compositionally biased region" description="Basic and acidic residues" evidence="1">
    <location>
        <begin position="100"/>
        <end position="111"/>
    </location>
</feature>
<feature type="region of interest" description="Disordered" evidence="1">
    <location>
        <begin position="233"/>
        <end position="262"/>
    </location>
</feature>
<feature type="compositionally biased region" description="Basic and acidic residues" evidence="1">
    <location>
        <begin position="192"/>
        <end position="203"/>
    </location>
</feature>
<evidence type="ECO:0000256" key="1">
    <source>
        <dbReference type="SAM" id="MobiDB-lite"/>
    </source>
</evidence>
<keyword evidence="3" id="KW-1185">Reference proteome</keyword>
<dbReference type="Proteomes" id="UP001187192">
    <property type="component" value="Unassembled WGS sequence"/>
</dbReference>
<name>A0AA88AM32_FICCA</name>
<feature type="region of interest" description="Disordered" evidence="1">
    <location>
        <begin position="100"/>
        <end position="124"/>
    </location>
</feature>
<evidence type="ECO:0000313" key="2">
    <source>
        <dbReference type="EMBL" id="GMN53347.1"/>
    </source>
</evidence>
<reference evidence="2" key="1">
    <citation type="submission" date="2023-07" db="EMBL/GenBank/DDBJ databases">
        <title>draft genome sequence of fig (Ficus carica).</title>
        <authorList>
            <person name="Takahashi T."/>
            <person name="Nishimura K."/>
        </authorList>
    </citation>
    <scope>NUCLEOTIDE SEQUENCE</scope>
</reference>
<dbReference type="PANTHER" id="PTHR33318:SF16">
    <property type="entry name" value="FK506-BINDING NUCLEAR-LIKE PROTEIN"/>
    <property type="match status" value="1"/>
</dbReference>
<dbReference type="EMBL" id="BTGU01000046">
    <property type="protein sequence ID" value="GMN53347.1"/>
    <property type="molecule type" value="Genomic_DNA"/>
</dbReference>
<evidence type="ECO:0000313" key="3">
    <source>
        <dbReference type="Proteomes" id="UP001187192"/>
    </source>
</evidence>
<dbReference type="GO" id="GO:0007142">
    <property type="term" value="P:male meiosis II"/>
    <property type="evidence" value="ECO:0007669"/>
    <property type="project" value="InterPro"/>
</dbReference>